<organism evidence="3 4">
    <name type="scientific">Streptomyces polyrhachis</name>
    <dbReference type="NCBI Taxonomy" id="1282885"/>
    <lineage>
        <taxon>Bacteria</taxon>
        <taxon>Bacillati</taxon>
        <taxon>Actinomycetota</taxon>
        <taxon>Actinomycetes</taxon>
        <taxon>Kitasatosporales</taxon>
        <taxon>Streptomycetaceae</taxon>
        <taxon>Streptomyces</taxon>
    </lineage>
</organism>
<proteinExistence type="predicted"/>
<dbReference type="PANTHER" id="PTHR37938">
    <property type="entry name" value="BLL0215 PROTEIN"/>
    <property type="match status" value="1"/>
</dbReference>
<dbReference type="Pfam" id="PF03703">
    <property type="entry name" value="bPH_2"/>
    <property type="match status" value="1"/>
</dbReference>
<reference evidence="4" key="1">
    <citation type="journal article" date="2019" name="Int. J. Syst. Evol. Microbiol.">
        <title>The Global Catalogue of Microorganisms (GCM) 10K type strain sequencing project: providing services to taxonomists for standard genome sequencing and annotation.</title>
        <authorList>
            <consortium name="The Broad Institute Genomics Platform"/>
            <consortium name="The Broad Institute Genome Sequencing Center for Infectious Disease"/>
            <person name="Wu L."/>
            <person name="Ma J."/>
        </authorList>
    </citation>
    <scope>NUCLEOTIDE SEQUENCE [LARGE SCALE GENOMIC DNA]</scope>
    <source>
        <strain evidence="4">CGMCC 1.13681</strain>
    </source>
</reference>
<keyword evidence="4" id="KW-1185">Reference proteome</keyword>
<protein>
    <submittedName>
        <fullName evidence="3">PH domain-containing protein</fullName>
    </submittedName>
</protein>
<name>A0ABW2GFU5_9ACTN</name>
<evidence type="ECO:0000256" key="1">
    <source>
        <dbReference type="SAM" id="Phobius"/>
    </source>
</evidence>
<evidence type="ECO:0000313" key="4">
    <source>
        <dbReference type="Proteomes" id="UP001596413"/>
    </source>
</evidence>
<dbReference type="InterPro" id="IPR005182">
    <property type="entry name" value="YdbS-like_PH"/>
</dbReference>
<evidence type="ECO:0000259" key="2">
    <source>
        <dbReference type="Pfam" id="PF03703"/>
    </source>
</evidence>
<comment type="caution">
    <text evidence="3">The sequence shown here is derived from an EMBL/GenBank/DDBJ whole genome shotgun (WGS) entry which is preliminary data.</text>
</comment>
<evidence type="ECO:0000313" key="3">
    <source>
        <dbReference type="EMBL" id="MFC7219590.1"/>
    </source>
</evidence>
<keyword evidence="1" id="KW-0472">Membrane</keyword>
<feature type="transmembrane region" description="Helical" evidence="1">
    <location>
        <begin position="58"/>
        <end position="77"/>
    </location>
</feature>
<keyword evidence="1" id="KW-0812">Transmembrane</keyword>
<gene>
    <name evidence="3" type="ORF">ACFQLX_15630</name>
</gene>
<dbReference type="PANTHER" id="PTHR37938:SF1">
    <property type="entry name" value="BLL0215 PROTEIN"/>
    <property type="match status" value="1"/>
</dbReference>
<feature type="domain" description="YdbS-like PH" evidence="2">
    <location>
        <begin position="79"/>
        <end position="154"/>
    </location>
</feature>
<dbReference type="RefSeq" id="WP_386415462.1">
    <property type="nucleotide sequence ID" value="NZ_JBHSZO010000022.1"/>
</dbReference>
<sequence>MTPVDRYLSDDEQLVHVTRQHWTTLVDEFLRLLLIAAVTAALVWVIPGDSDGGRYARYAVLALGVLLAIRYWLIPLLQWRTTLYILTTKRIHQRTGFLSKTGRSIPLNRVNDVSFASSLWARLWRYGDLSIESASEQGLLRLRHVPDPEGLKALIYRQVDALGPDRTGH</sequence>
<dbReference type="EMBL" id="JBHSZO010000022">
    <property type="protein sequence ID" value="MFC7219590.1"/>
    <property type="molecule type" value="Genomic_DNA"/>
</dbReference>
<dbReference type="Proteomes" id="UP001596413">
    <property type="component" value="Unassembled WGS sequence"/>
</dbReference>
<accession>A0ABW2GFU5</accession>
<feature type="transmembrane region" description="Helical" evidence="1">
    <location>
        <begin position="29"/>
        <end position="46"/>
    </location>
</feature>
<keyword evidence="1" id="KW-1133">Transmembrane helix</keyword>